<feature type="coiled-coil region" evidence="6">
    <location>
        <begin position="26"/>
        <end position="53"/>
    </location>
</feature>
<dbReference type="SUPFAM" id="SSF82171">
    <property type="entry name" value="DPP6 N-terminal domain-like"/>
    <property type="match status" value="1"/>
</dbReference>
<dbReference type="Gene3D" id="2.130.10.10">
    <property type="entry name" value="YVTN repeat-like/Quinoprotein amine dehydrogenase"/>
    <property type="match status" value="2"/>
</dbReference>
<evidence type="ECO:0000256" key="2">
    <source>
        <dbReference type="ARBA" id="ARBA00022614"/>
    </source>
</evidence>
<dbReference type="InterPro" id="IPR036388">
    <property type="entry name" value="WH-like_DNA-bd_sf"/>
</dbReference>
<dbReference type="InterPro" id="IPR001680">
    <property type="entry name" value="WD40_rpt"/>
</dbReference>
<accession>A0AAV6KUG1</accession>
<dbReference type="GO" id="GO:0006355">
    <property type="term" value="P:regulation of DNA-templated transcription"/>
    <property type="evidence" value="ECO:0007669"/>
    <property type="project" value="InterPro"/>
</dbReference>
<feature type="repeat" description="WD" evidence="5">
    <location>
        <begin position="2110"/>
        <end position="2151"/>
    </location>
</feature>
<evidence type="ECO:0000313" key="11">
    <source>
        <dbReference type="EMBL" id="KAG5555884.1"/>
    </source>
</evidence>
<keyword evidence="3" id="KW-0677">Repeat</keyword>
<proteinExistence type="inferred from homology"/>
<evidence type="ECO:0000259" key="8">
    <source>
        <dbReference type="Pfam" id="PF00931"/>
    </source>
</evidence>
<dbReference type="GO" id="GO:0005829">
    <property type="term" value="C:cytosol"/>
    <property type="evidence" value="ECO:0007669"/>
    <property type="project" value="UniProtKB-ARBA"/>
</dbReference>
<feature type="domain" description="Disease resistance protein At4g27190-like leucine-rich repeats" evidence="9">
    <location>
        <begin position="950"/>
        <end position="1045"/>
    </location>
</feature>
<feature type="region of interest" description="Disordered" evidence="7">
    <location>
        <begin position="2314"/>
        <end position="2393"/>
    </location>
</feature>
<feature type="region of interest" description="Disordered" evidence="7">
    <location>
        <begin position="2402"/>
        <end position="2421"/>
    </location>
</feature>
<dbReference type="InterPro" id="IPR027728">
    <property type="entry name" value="Topless_fam"/>
</dbReference>
<dbReference type="PANTHER" id="PTHR44083">
    <property type="entry name" value="TOPLESS-RELATED PROTEIN 1-RELATED"/>
    <property type="match status" value="1"/>
</dbReference>
<dbReference type="Gene3D" id="1.10.10.10">
    <property type="entry name" value="Winged helix-like DNA-binding domain superfamily/Winged helix DNA-binding domain"/>
    <property type="match status" value="1"/>
</dbReference>
<dbReference type="PRINTS" id="PR00364">
    <property type="entry name" value="DISEASERSIST"/>
</dbReference>
<dbReference type="SUPFAM" id="SSF50978">
    <property type="entry name" value="WD40 repeat-like"/>
    <property type="match status" value="1"/>
</dbReference>
<dbReference type="SMART" id="SM00320">
    <property type="entry name" value="WD40"/>
    <property type="match status" value="6"/>
</dbReference>
<dbReference type="InterPro" id="IPR042197">
    <property type="entry name" value="Apaf_helical"/>
</dbReference>
<evidence type="ECO:0000256" key="6">
    <source>
        <dbReference type="SAM" id="Coils"/>
    </source>
</evidence>
<evidence type="ECO:0008006" key="13">
    <source>
        <dbReference type="Google" id="ProtNLM"/>
    </source>
</evidence>
<dbReference type="EMBL" id="JACTNZ010000003">
    <property type="protein sequence ID" value="KAG5555884.1"/>
    <property type="molecule type" value="Genomic_DNA"/>
</dbReference>
<evidence type="ECO:0000256" key="1">
    <source>
        <dbReference type="ARBA" id="ARBA00008894"/>
    </source>
</evidence>
<dbReference type="InterPro" id="IPR015943">
    <property type="entry name" value="WD40/YVTN_repeat-like_dom_sf"/>
</dbReference>
<protein>
    <recommendedName>
        <fullName evidence="13">AAA+ ATPase domain-containing protein</fullName>
    </recommendedName>
</protein>
<evidence type="ECO:0000256" key="4">
    <source>
        <dbReference type="ARBA" id="ARBA00022821"/>
    </source>
</evidence>
<dbReference type="SUPFAM" id="SSF52047">
    <property type="entry name" value="RNI-like"/>
    <property type="match status" value="1"/>
</dbReference>
<dbReference type="InterPro" id="IPR057135">
    <property type="entry name" value="At4g27190-like_LRR"/>
</dbReference>
<reference evidence="11" key="1">
    <citation type="submission" date="2020-08" db="EMBL/GenBank/DDBJ databases">
        <title>Plant Genome Project.</title>
        <authorList>
            <person name="Zhang R.-G."/>
        </authorList>
    </citation>
    <scope>NUCLEOTIDE SEQUENCE</scope>
    <source>
        <strain evidence="11">WSP0</strain>
        <tissue evidence="11">Leaf</tissue>
    </source>
</reference>
<dbReference type="Pfam" id="PF23383">
    <property type="entry name" value="Beta-prop_IFT140_1st"/>
    <property type="match status" value="1"/>
</dbReference>
<dbReference type="Pfam" id="PF23247">
    <property type="entry name" value="LRR_RPS2"/>
    <property type="match status" value="3"/>
</dbReference>
<evidence type="ECO:0000313" key="12">
    <source>
        <dbReference type="Proteomes" id="UP000823749"/>
    </source>
</evidence>
<sequence>MSGIGGLLVAPIKQQFTYLCCFDSHIAELETKLSDLESTKQRVQKGADEIRRQTTVVRSDVEAWLKRVNDVPTEVKGIIQDMEKVEEGCLNGWCSNLKLRYSLSMQAVTKTKVLINLKEDGVRYSHMTELETKLRDLEATRQMVQMGADEIRKQTTVVRPDIVEWLKSVNEVTTEVKGIIQDMEKVEEGCLNGWCMQAVTKTKDLIDLRDVGVQYTQTLPSYSSPLPGLETITNRDFMGFESRRLTMEEIIKALKHDEINLVGVCGMGGVGKTTMVYEVAKRAEEDNLFDEVAIAVVSQEPEPTNVQAHIANMLGLKIPRDMENPIARADLLRRRLLQDNKKVLVILDDIWAEFDLKAMGIPLEGADKNVKVLYTSRTRDLWQDLGTKKEIPLEILSKDEAWQLFREKAGDSADAPNLQPIAKQIVDECGCLPLALVLIGSALSKKSGRNAIKEIWEGMLDRLTCATSTPADKDLYSRLELSYECLEDEEAKRLFLLCCLFQEDEDIIIEDLARYGLGLSLFDGINEMEKVRRRVFLIVDDLKSRYLLLDGKYEEEECVKVHDVVRDMGISIASKNKFALVIHGEVSEWPKKDTYKHYTCISLISRKITELPRGLTSPNLEFLLLDCKKLKELPCNFFEGMGELKVLVLKNFKGNLSLPSSVRNLHTLCLSFFNGKLDNVSEFGGLFSLSFRNSRMEELPEEIGELVYLRLLDLRGNRRLKRIPPNVISRLVDLEELYIVSKFTDWEGEGEGKEEEGRNANLRELESLSNLNTLEISIRSDVLIPKVRIFSKLKIYKVIIVQDDDKEMDADKEMDDDEEIDEETGVRRYYLLFSKCKRVFKVGVEMYNLFSKCKRVFMVGSSIPIPSNRGGIDSLLRSSDCLLLEGKGCNDLVQALLLRDGVDRLQQLKLLRIRRCDTPECLANTINPLHLPIAHAPAIFPILEGLDLIRLVNLREICRGPVPARSFGELTFIRVGNCGRLRNLFQLPIVGCLPQLKRLIISSCGMMEEVFWKDQQQDVHAAANRIEFPKLEVLKLEKLPSLKEVKIFPPVLHIAPTPDPTLACLSVADSLYTGVPKLHAVYIDFPFLQRRPRQLGEAFKTFVSSWESSKIRSVTVRVAVHELASPSWVPLRLFDDIERHLMKGTSFSYYVALPNLEVLRVDRLENLERLGQRPLSVGSFTKLNKIFLRDCGKLLCVIPSQFLPMLRQLQELTVESCNSLEVVFELEGLESIEPNPEILSPLKFVKLRKLPKLNCISKRYPVGIKYIQTLEIHDCNCLGYVFAPTRTKSIPQLRELEVSSCEMLSKIVAEENGLAESSVDEVEFPQLESLQLLYLPNLVSFFPNVNVNGNTTTLAKSTDHCHNPLQPQPLFNEKVAIPSLEYLELSGLETVSDLWCSELPTNSFSKLKTLNVRGFTNLRSTFHPSIVGGFANLSELVITDCSKMEGVVHWEEEIEDGQGRKVEKTLFPLLRKLQLSNLPNLVSFFPNVNVNTTTLAKSNDHFYNPMQPQLLFNEKLAFPCLKYLGLSGLQNVSDLWGSDLPTSSFSKLKNLQVTDPASLRNKVCIVWIDDLNNTTQGLQEVARLFYTDYGVFALGSNGTMTKWDWPSGKVISSLELFHLITSLPISFLVFAVTTKVLPSRSHLAMTNVIGVNLEEAVPCMALSKNYADVIISACGGAISLFNRWGLNVLKTFMPPPPASTFLAFHPQDDDIIAIGMEDSTIHIYNHRKNKVKSELKGHEKRITGLAFSNNLNILVSSAADAQLCIWRIDTWEHLKSISIPLPAGKACNGDTRVQFHYDQIRLLVSHETQLAIYAASEMDRIRQWVPQDILHAPISFAVYSCDSQLVYTSFRDGNIGVFDADSLTLACRIVPSTYLYPAMLSGGQAVYPRVVAAHPRKPNQFAIGLTNGFVVLMEPQESEGKWGLSPSTVDNGMLNDRTTYSFNTINHTPDQNGDGPMARSMEKPKILDDVTDKSKPWKVAETQCQLVVMPDSTDEAHKVARLLYRNGCEVIALGCNGALRLWRKYSSKNNQSRKPLLNSMRLVLKATASVFPLQWQPASGLSMTNDVTGVNLEEAVPCMALSKNYSKIISACGGKVSLFNIETFKVRSELKGHEKRITGLAFSTNLNILVSSGADAQLCFWSIDTWEHLKSVPIQLPDGKACNGDTRVQFHSDQIRLLVSHETQLAIYDASKMDRIRQWVPQDVLPAPISFAAYSYDGQIVYTSFCNGHIGVFDADSLTLTCHILPSVYFPTLSSGSQAVYPTVVATHPFKPNQFAIGLTNGSVILIEPPESEGKWGLSPTVYHKGMLNDRIASSSNTSNHKPDQKWANQWYDVDSDEEDEDEDVDEEDEDTDVEEDEDMDEDEEDEDVDEEDEDTDVDVEEDEDMDEDDQVEKVICCFQKRKKKEKGKAPQLDEDKDEED</sequence>
<dbReference type="SUPFAM" id="SSF52540">
    <property type="entry name" value="P-loop containing nucleoside triphosphate hydrolases"/>
    <property type="match status" value="1"/>
</dbReference>
<feature type="domain" description="Disease resistance protein At4g27190-like leucine-rich repeats" evidence="9">
    <location>
        <begin position="1165"/>
        <end position="1302"/>
    </location>
</feature>
<dbReference type="PANTHER" id="PTHR44083:SF2">
    <property type="entry name" value="TOPLESS-RELATED PROTEIN 3"/>
    <property type="match status" value="1"/>
</dbReference>
<gene>
    <name evidence="11" type="ORF">RHGRI_006513</name>
</gene>
<dbReference type="Gene3D" id="3.40.50.300">
    <property type="entry name" value="P-loop containing nucleotide triphosphate hydrolases"/>
    <property type="match status" value="1"/>
</dbReference>
<organism evidence="11 12">
    <name type="scientific">Rhododendron griersonianum</name>
    <dbReference type="NCBI Taxonomy" id="479676"/>
    <lineage>
        <taxon>Eukaryota</taxon>
        <taxon>Viridiplantae</taxon>
        <taxon>Streptophyta</taxon>
        <taxon>Embryophyta</taxon>
        <taxon>Tracheophyta</taxon>
        <taxon>Spermatophyta</taxon>
        <taxon>Magnoliopsida</taxon>
        <taxon>eudicotyledons</taxon>
        <taxon>Gunneridae</taxon>
        <taxon>Pentapetalae</taxon>
        <taxon>asterids</taxon>
        <taxon>Ericales</taxon>
        <taxon>Ericaceae</taxon>
        <taxon>Ericoideae</taxon>
        <taxon>Rhodoreae</taxon>
        <taxon>Rhododendron</taxon>
    </lineage>
</organism>
<feature type="compositionally biased region" description="Acidic residues" evidence="7">
    <location>
        <begin position="2334"/>
        <end position="2391"/>
    </location>
</feature>
<comment type="similarity">
    <text evidence="1">Belongs to the disease resistance NB-LRR family.</text>
</comment>
<dbReference type="PROSITE" id="PS50082">
    <property type="entry name" value="WD_REPEATS_2"/>
    <property type="match status" value="2"/>
</dbReference>
<evidence type="ECO:0000259" key="10">
    <source>
        <dbReference type="Pfam" id="PF23383"/>
    </source>
</evidence>
<comment type="caution">
    <text evidence="11">The sequence shown here is derived from an EMBL/GenBank/DDBJ whole genome shotgun (WGS) entry which is preliminary data.</text>
</comment>
<feature type="domain" description="IFT140 first beta-propeller" evidence="10">
    <location>
        <begin position="1672"/>
        <end position="1775"/>
    </location>
</feature>
<dbReference type="InterPro" id="IPR002182">
    <property type="entry name" value="NB-ARC"/>
</dbReference>
<dbReference type="PROSITE" id="PS50294">
    <property type="entry name" value="WD_REPEATS_REGION"/>
    <property type="match status" value="2"/>
</dbReference>
<name>A0AAV6KUG1_9ERIC</name>
<keyword evidence="12" id="KW-1185">Reference proteome</keyword>
<dbReference type="InterPro" id="IPR027417">
    <property type="entry name" value="P-loop_NTPase"/>
</dbReference>
<dbReference type="Pfam" id="PF00931">
    <property type="entry name" value="NB-ARC"/>
    <property type="match status" value="1"/>
</dbReference>
<dbReference type="Pfam" id="PF00400">
    <property type="entry name" value="WD40"/>
    <property type="match status" value="1"/>
</dbReference>
<dbReference type="Gene3D" id="1.10.8.430">
    <property type="entry name" value="Helical domain of apoptotic protease-activating factors"/>
    <property type="match status" value="1"/>
</dbReference>
<feature type="domain" description="Disease resistance protein At4g27190-like leucine-rich repeats" evidence="9">
    <location>
        <begin position="1380"/>
        <end position="1485"/>
    </location>
</feature>
<dbReference type="GO" id="GO:0043531">
    <property type="term" value="F:ADP binding"/>
    <property type="evidence" value="ECO:0007669"/>
    <property type="project" value="InterPro"/>
</dbReference>
<keyword evidence="2" id="KW-0433">Leucine-rich repeat</keyword>
<keyword evidence="4" id="KW-0611">Plant defense</keyword>
<feature type="repeat" description="WD" evidence="5">
    <location>
        <begin position="1735"/>
        <end position="1776"/>
    </location>
</feature>
<dbReference type="InterPro" id="IPR056154">
    <property type="entry name" value="Beta-prop_IFT140_1st"/>
</dbReference>
<dbReference type="InterPro" id="IPR032675">
    <property type="entry name" value="LRR_dom_sf"/>
</dbReference>
<evidence type="ECO:0000256" key="7">
    <source>
        <dbReference type="SAM" id="MobiDB-lite"/>
    </source>
</evidence>
<keyword evidence="6" id="KW-0175">Coiled coil</keyword>
<dbReference type="Proteomes" id="UP000823749">
    <property type="component" value="Chromosome 3"/>
</dbReference>
<evidence type="ECO:0000259" key="9">
    <source>
        <dbReference type="Pfam" id="PF23247"/>
    </source>
</evidence>
<feature type="domain" description="NB-ARC" evidence="8">
    <location>
        <begin position="246"/>
        <end position="412"/>
    </location>
</feature>
<dbReference type="GO" id="GO:0006952">
    <property type="term" value="P:defense response"/>
    <property type="evidence" value="ECO:0007669"/>
    <property type="project" value="UniProtKB-KW"/>
</dbReference>
<dbReference type="SUPFAM" id="SSF52058">
    <property type="entry name" value="L domain-like"/>
    <property type="match status" value="1"/>
</dbReference>
<dbReference type="Gene3D" id="3.80.10.10">
    <property type="entry name" value="Ribonuclease Inhibitor"/>
    <property type="match status" value="3"/>
</dbReference>
<keyword evidence="5" id="KW-0853">WD repeat</keyword>
<dbReference type="InterPro" id="IPR036322">
    <property type="entry name" value="WD40_repeat_dom_sf"/>
</dbReference>
<evidence type="ECO:0000256" key="5">
    <source>
        <dbReference type="PROSITE-ProRule" id="PRU00221"/>
    </source>
</evidence>
<evidence type="ECO:0000256" key="3">
    <source>
        <dbReference type="ARBA" id="ARBA00022737"/>
    </source>
</evidence>